<keyword evidence="5" id="KW-0175">Coiled coil</keyword>
<dbReference type="InterPro" id="IPR045863">
    <property type="entry name" value="CorA_TM1_TM2"/>
</dbReference>
<gene>
    <name evidence="8" type="ORF">R9X50_00056100</name>
</gene>
<organism evidence="8 9">
    <name type="scientific">Acrodontium crateriforme</name>
    <dbReference type="NCBI Taxonomy" id="150365"/>
    <lineage>
        <taxon>Eukaryota</taxon>
        <taxon>Fungi</taxon>
        <taxon>Dikarya</taxon>
        <taxon>Ascomycota</taxon>
        <taxon>Pezizomycotina</taxon>
        <taxon>Dothideomycetes</taxon>
        <taxon>Dothideomycetidae</taxon>
        <taxon>Mycosphaerellales</taxon>
        <taxon>Teratosphaeriaceae</taxon>
        <taxon>Acrodontium</taxon>
    </lineage>
</organism>
<evidence type="ECO:0000256" key="5">
    <source>
        <dbReference type="SAM" id="Coils"/>
    </source>
</evidence>
<dbReference type="Gene3D" id="1.20.58.340">
    <property type="entry name" value="Magnesium transport protein CorA, transmembrane region"/>
    <property type="match status" value="1"/>
</dbReference>
<dbReference type="EMBL" id="CP138580">
    <property type="protein sequence ID" value="WPG97780.1"/>
    <property type="molecule type" value="Genomic_DNA"/>
</dbReference>
<keyword evidence="4 7" id="KW-0472">Membrane</keyword>
<dbReference type="GO" id="GO:0050897">
    <property type="term" value="F:cobalt ion binding"/>
    <property type="evidence" value="ECO:0007669"/>
    <property type="project" value="TreeGrafter"/>
</dbReference>
<feature type="region of interest" description="Disordered" evidence="6">
    <location>
        <begin position="440"/>
        <end position="480"/>
    </location>
</feature>
<dbReference type="PANTHER" id="PTHR46494:SF1">
    <property type="entry name" value="CORA FAMILY METAL ION TRANSPORTER (EUROFUNG)"/>
    <property type="match status" value="1"/>
</dbReference>
<name>A0AAQ3R725_9PEZI</name>
<feature type="transmembrane region" description="Helical" evidence="7">
    <location>
        <begin position="356"/>
        <end position="379"/>
    </location>
</feature>
<dbReference type="PANTHER" id="PTHR46494">
    <property type="entry name" value="CORA FAMILY METAL ION TRANSPORTER (EUROFUNG)"/>
    <property type="match status" value="1"/>
</dbReference>
<dbReference type="AlphaFoldDB" id="A0AAQ3R725"/>
<proteinExistence type="predicted"/>
<accession>A0AAQ3R725</accession>
<evidence type="ECO:0000313" key="9">
    <source>
        <dbReference type="Proteomes" id="UP001303373"/>
    </source>
</evidence>
<evidence type="ECO:0000256" key="4">
    <source>
        <dbReference type="ARBA" id="ARBA00023136"/>
    </source>
</evidence>
<dbReference type="GO" id="GO:0000287">
    <property type="term" value="F:magnesium ion binding"/>
    <property type="evidence" value="ECO:0007669"/>
    <property type="project" value="TreeGrafter"/>
</dbReference>
<feature type="transmembrane region" description="Helical" evidence="7">
    <location>
        <begin position="385"/>
        <end position="406"/>
    </location>
</feature>
<keyword evidence="2 7" id="KW-0812">Transmembrane</keyword>
<dbReference type="GO" id="GO:0015095">
    <property type="term" value="F:magnesium ion transmembrane transporter activity"/>
    <property type="evidence" value="ECO:0007669"/>
    <property type="project" value="TreeGrafter"/>
</dbReference>
<evidence type="ECO:0000313" key="8">
    <source>
        <dbReference type="EMBL" id="WPG97780.1"/>
    </source>
</evidence>
<evidence type="ECO:0000256" key="7">
    <source>
        <dbReference type="SAM" id="Phobius"/>
    </source>
</evidence>
<evidence type="ECO:0000256" key="1">
    <source>
        <dbReference type="ARBA" id="ARBA00004651"/>
    </source>
</evidence>
<dbReference type="GO" id="GO:0005886">
    <property type="term" value="C:plasma membrane"/>
    <property type="evidence" value="ECO:0007669"/>
    <property type="project" value="UniProtKB-SubCell"/>
</dbReference>
<sequence>MRSLTNNFIMSSKHRRSVRRRKSWEYGDDSITIRVSNRHSPRRYDAISVTSARDAPRFARLIQDQVHATPRDPLIVAVNGYQPWLEDILVSCVQDDWSDIADLDREVQFAGTMQFPEKASKRGRDVPWTFIMDHMNVPQVYFWSVDMNPPKFEDFGLPEIEYYRFRVGVWQSGRGACRFDRDVPVVMIFTKNTPVCEHVVSELLFPYLHKDQDFNLPREDEEGICWTFSRLYYLLTDWQNIIGEVVTRLGEAETNSHSRHLPVKWRTRLLHTEVDRLFELKEYLHFQSRAFKKLQKLKANVPKNEQQDPLWDDMDDAVEDLDQWDTTLDSLKERFNNLIELEFNIQNAVQSDNSQFLSVIATLFLPVSFMASVFGITTITWPPIWYLYAALPVLVVSAIFTFAFPWSVRQFQKLLYPIEELRIHLQPRNFTMLGDELPDSVDVQGGNRQGKGKRKAQRPAAMDGARARSGSKYRSEKDDE</sequence>
<dbReference type="SUPFAM" id="SSF144083">
    <property type="entry name" value="Magnesium transport protein CorA, transmembrane region"/>
    <property type="match status" value="1"/>
</dbReference>
<protein>
    <submittedName>
        <fullName evidence="8">Uncharacterized protein</fullName>
    </submittedName>
</protein>
<evidence type="ECO:0000256" key="2">
    <source>
        <dbReference type="ARBA" id="ARBA00022692"/>
    </source>
</evidence>
<dbReference type="GO" id="GO:0015087">
    <property type="term" value="F:cobalt ion transmembrane transporter activity"/>
    <property type="evidence" value="ECO:0007669"/>
    <property type="project" value="TreeGrafter"/>
</dbReference>
<comment type="subcellular location">
    <subcellularLocation>
        <location evidence="1">Cell membrane</location>
        <topology evidence="1">Multi-pass membrane protein</topology>
    </subcellularLocation>
</comment>
<reference evidence="8 9" key="1">
    <citation type="submission" date="2023-11" db="EMBL/GenBank/DDBJ databases">
        <title>An acidophilic fungus is an integral part of prey digestion in a carnivorous sundew plant.</title>
        <authorList>
            <person name="Tsai I.J."/>
        </authorList>
    </citation>
    <scope>NUCLEOTIDE SEQUENCE [LARGE SCALE GENOMIC DNA]</scope>
    <source>
        <strain evidence="8">169a</strain>
    </source>
</reference>
<keyword evidence="9" id="KW-1185">Reference proteome</keyword>
<keyword evidence="3 7" id="KW-1133">Transmembrane helix</keyword>
<feature type="coiled-coil region" evidence="5">
    <location>
        <begin position="314"/>
        <end position="341"/>
    </location>
</feature>
<dbReference type="Pfam" id="PF01544">
    <property type="entry name" value="CorA"/>
    <property type="match status" value="1"/>
</dbReference>
<dbReference type="InterPro" id="IPR002523">
    <property type="entry name" value="MgTranspt_CorA/ZnTranspt_ZntB"/>
</dbReference>
<evidence type="ECO:0000256" key="6">
    <source>
        <dbReference type="SAM" id="MobiDB-lite"/>
    </source>
</evidence>
<dbReference type="Proteomes" id="UP001303373">
    <property type="component" value="Chromosome 1"/>
</dbReference>
<evidence type="ECO:0000256" key="3">
    <source>
        <dbReference type="ARBA" id="ARBA00022989"/>
    </source>
</evidence>